<dbReference type="RefSeq" id="XP_008894678.1">
    <property type="nucleotide sequence ID" value="XM_008896430.1"/>
</dbReference>
<dbReference type="STRING" id="761204.W2R3K7"/>
<protein>
    <submittedName>
        <fullName evidence="1">Uncharacterized protein</fullName>
    </submittedName>
</protein>
<dbReference type="Proteomes" id="UP000018817">
    <property type="component" value="Unassembled WGS sequence"/>
</dbReference>
<reference evidence="1 2" key="2">
    <citation type="submission" date="2013-11" db="EMBL/GenBank/DDBJ databases">
        <title>The Genome Sequence of Phytophthora parasitica INRA-310.</title>
        <authorList>
            <consortium name="The Broad Institute Genomics Platform"/>
            <person name="Russ C."/>
            <person name="Tyler B."/>
            <person name="Panabieres F."/>
            <person name="Shan W."/>
            <person name="Tripathy S."/>
            <person name="Grunwald N."/>
            <person name="Machado M."/>
            <person name="Johnson C.S."/>
            <person name="Arredondo F."/>
            <person name="Hong C."/>
            <person name="Coffey M."/>
            <person name="Young S.K."/>
            <person name="Zeng Q."/>
            <person name="Gargeya S."/>
            <person name="Fitzgerald M."/>
            <person name="Abouelleil A."/>
            <person name="Alvarado L."/>
            <person name="Chapman S.B."/>
            <person name="Gainer-Dewar J."/>
            <person name="Goldberg J."/>
            <person name="Griggs A."/>
            <person name="Gujja S."/>
            <person name="Hansen M."/>
            <person name="Howarth C."/>
            <person name="Imamovic A."/>
            <person name="Ireland A."/>
            <person name="Larimer J."/>
            <person name="McCowan C."/>
            <person name="Murphy C."/>
            <person name="Pearson M."/>
            <person name="Poon T.W."/>
            <person name="Priest M."/>
            <person name="Roberts A."/>
            <person name="Saif S."/>
            <person name="Shea T."/>
            <person name="Sykes S."/>
            <person name="Wortman J."/>
            <person name="Nusbaum C."/>
            <person name="Birren B."/>
        </authorList>
    </citation>
    <scope>NUCLEOTIDE SEQUENCE [LARGE SCALE GENOMIC DNA]</scope>
    <source>
        <strain evidence="1 2">INRA-310</strain>
    </source>
</reference>
<dbReference type="EMBL" id="KI669564">
    <property type="protein sequence ID" value="ETN19826.1"/>
    <property type="molecule type" value="Genomic_DNA"/>
</dbReference>
<dbReference type="AlphaFoldDB" id="W2R3K7"/>
<evidence type="ECO:0000313" key="2">
    <source>
        <dbReference type="Proteomes" id="UP000018817"/>
    </source>
</evidence>
<organism evidence="1 2">
    <name type="scientific">Phytophthora nicotianae (strain INRA-310)</name>
    <name type="common">Phytophthora parasitica</name>
    <dbReference type="NCBI Taxonomy" id="761204"/>
    <lineage>
        <taxon>Eukaryota</taxon>
        <taxon>Sar</taxon>
        <taxon>Stramenopiles</taxon>
        <taxon>Oomycota</taxon>
        <taxon>Peronosporomycetes</taxon>
        <taxon>Peronosporales</taxon>
        <taxon>Peronosporaceae</taxon>
        <taxon>Phytophthora</taxon>
    </lineage>
</organism>
<accession>W2R3K7</accession>
<evidence type="ECO:0000313" key="1">
    <source>
        <dbReference type="EMBL" id="ETN19826.1"/>
    </source>
</evidence>
<dbReference type="GeneID" id="20189776"/>
<name>W2R3K7_PHYN3</name>
<reference evidence="2" key="1">
    <citation type="submission" date="2011-12" db="EMBL/GenBank/DDBJ databases">
        <authorList>
            <consortium name="The Broad Institute Genome Sequencing Platform"/>
            <person name="Russ C."/>
            <person name="Tyler B."/>
            <person name="Panabieres F."/>
            <person name="Shan W."/>
            <person name="Tripathy S."/>
            <person name="Grunwald N."/>
            <person name="Machado M."/>
            <person name="Young S.K."/>
            <person name="Zeng Q."/>
            <person name="Gargeya S."/>
            <person name="Fitzgerald M."/>
            <person name="Haas B."/>
            <person name="Abouelleil A."/>
            <person name="Alvarado L."/>
            <person name="Arachchi H.M."/>
            <person name="Berlin A."/>
            <person name="Chapman S.B."/>
            <person name="Gearin G."/>
            <person name="Goldberg J."/>
            <person name="Griggs A."/>
            <person name="Gujja S."/>
            <person name="Hansen M."/>
            <person name="Heiman D."/>
            <person name="Howarth C."/>
            <person name="Larimer J."/>
            <person name="Lui A."/>
            <person name="MacDonald P.J.P."/>
            <person name="McCowen C."/>
            <person name="Montmayeur A."/>
            <person name="Murphy C."/>
            <person name="Neiman D."/>
            <person name="Pearson M."/>
            <person name="Priest M."/>
            <person name="Roberts A."/>
            <person name="Saif S."/>
            <person name="Shea T."/>
            <person name="Sisk P."/>
            <person name="Stolte C."/>
            <person name="Sykes S."/>
            <person name="Wortman J."/>
            <person name="Nusbaum C."/>
            <person name="Birren B."/>
        </authorList>
    </citation>
    <scope>NUCLEOTIDE SEQUENCE [LARGE SCALE GENOMIC DNA]</scope>
    <source>
        <strain evidence="2">INRA-310</strain>
    </source>
</reference>
<proteinExistence type="predicted"/>
<dbReference type="VEuPathDB" id="FungiDB:PPTG_21177"/>
<gene>
    <name evidence="1" type="ORF">PPTG_21177</name>
</gene>
<sequence>MGNEMRRRTHLVFVTPISRGVETPRACISHTKKNDQDGSRPRDPRHIYANPLRPELCLVLALAVFWATTSFGGDDRLFPGSNQYERFPTGVPPHVAILGKMKALFDAILKTMEHVDATRMATVKDIIGELEKRAIGAGTVTST</sequence>